<feature type="domain" description="HTH tetR-type" evidence="3">
    <location>
        <begin position="22"/>
        <end position="82"/>
    </location>
</feature>
<dbReference type="SUPFAM" id="SSF46689">
    <property type="entry name" value="Homeodomain-like"/>
    <property type="match status" value="1"/>
</dbReference>
<dbReference type="PATRIC" id="fig|1114963.3.peg.5054"/>
<dbReference type="EMBL" id="JACU01000018">
    <property type="protein sequence ID" value="KMS50555.1"/>
    <property type="molecule type" value="Genomic_DNA"/>
</dbReference>
<dbReference type="PROSITE" id="PS50977">
    <property type="entry name" value="HTH_TETR_2"/>
    <property type="match status" value="1"/>
</dbReference>
<keyword evidence="5" id="KW-1185">Reference proteome</keyword>
<feature type="DNA-binding region" description="H-T-H motif" evidence="2">
    <location>
        <begin position="45"/>
        <end position="64"/>
    </location>
</feature>
<protein>
    <submittedName>
        <fullName evidence="4">Transcriptional regulator</fullName>
    </submittedName>
</protein>
<dbReference type="InterPro" id="IPR009057">
    <property type="entry name" value="Homeodomain-like_sf"/>
</dbReference>
<evidence type="ECO:0000256" key="1">
    <source>
        <dbReference type="ARBA" id="ARBA00023125"/>
    </source>
</evidence>
<evidence type="ECO:0000313" key="5">
    <source>
        <dbReference type="Proteomes" id="UP000052268"/>
    </source>
</evidence>
<dbReference type="OrthoDB" id="9811084at2"/>
<organism evidence="4 5">
    <name type="scientific">Novosphingobium barchaimii LL02</name>
    <dbReference type="NCBI Taxonomy" id="1114963"/>
    <lineage>
        <taxon>Bacteria</taxon>
        <taxon>Pseudomonadati</taxon>
        <taxon>Pseudomonadota</taxon>
        <taxon>Alphaproteobacteria</taxon>
        <taxon>Sphingomonadales</taxon>
        <taxon>Sphingomonadaceae</taxon>
        <taxon>Novosphingobium</taxon>
    </lineage>
</organism>
<gene>
    <name evidence="4" type="ORF">V474_07005</name>
</gene>
<reference evidence="4 5" key="1">
    <citation type="journal article" date="2015" name="G3 (Bethesda)">
        <title>Insights into Ongoing Evolution of the Hexachlorocyclohexane Catabolic Pathway from Comparative Genomics of Ten Sphingomonadaceae Strains.</title>
        <authorList>
            <person name="Pearce S.L."/>
            <person name="Oakeshott J.G."/>
            <person name="Pandey G."/>
        </authorList>
    </citation>
    <scope>NUCLEOTIDE SEQUENCE [LARGE SCALE GENOMIC DNA]</scope>
    <source>
        <strain evidence="4 5">LL02</strain>
    </source>
</reference>
<dbReference type="Pfam" id="PF00440">
    <property type="entry name" value="TetR_N"/>
    <property type="match status" value="1"/>
</dbReference>
<evidence type="ECO:0000256" key="2">
    <source>
        <dbReference type="PROSITE-ProRule" id="PRU00335"/>
    </source>
</evidence>
<comment type="caution">
    <text evidence="4">The sequence shown here is derived from an EMBL/GenBank/DDBJ whole genome shotgun (WGS) entry which is preliminary data.</text>
</comment>
<accession>A0A0J8A570</accession>
<keyword evidence="1 2" id="KW-0238">DNA-binding</keyword>
<dbReference type="GO" id="GO:0003677">
    <property type="term" value="F:DNA binding"/>
    <property type="evidence" value="ECO:0007669"/>
    <property type="project" value="UniProtKB-UniRule"/>
</dbReference>
<dbReference type="InterPro" id="IPR001647">
    <property type="entry name" value="HTH_TetR"/>
</dbReference>
<dbReference type="Gene3D" id="1.10.357.10">
    <property type="entry name" value="Tetracycline Repressor, domain 2"/>
    <property type="match status" value="1"/>
</dbReference>
<dbReference type="RefSeq" id="WP_059153684.1">
    <property type="nucleotide sequence ID" value="NZ_KQ130462.1"/>
</dbReference>
<evidence type="ECO:0000313" key="4">
    <source>
        <dbReference type="EMBL" id="KMS50555.1"/>
    </source>
</evidence>
<name>A0A0J8A570_9SPHN</name>
<evidence type="ECO:0000259" key="3">
    <source>
        <dbReference type="PROSITE" id="PS50977"/>
    </source>
</evidence>
<dbReference type="Proteomes" id="UP000052268">
    <property type="component" value="Unassembled WGS sequence"/>
</dbReference>
<sequence>MAAAPPSRDIEPPLRILTPRQRERRERIQAATFELLARHGGDLLSMKLIAQTAGVAERTLFNIYGSKDRLFAFSARERSEDTISEAHRAGGMGIGFFTTLPGKLAAKTFEAPELARAFAPILVEHADMVGLPEVYEHFAGGALRAMRAGGQVAVDDIAFVSRLICMRMVGTVVLWAKREIVDAALETHLRLAICQVLLPYAEPPLDDTLREQARTYTRALSR</sequence>
<proteinExistence type="predicted"/>
<dbReference type="AlphaFoldDB" id="A0A0J8A570"/>